<gene>
    <name evidence="11" type="ORF">A9308_09860</name>
</gene>
<name>A0A1B8Q995_9GAMM</name>
<evidence type="ECO:0000256" key="2">
    <source>
        <dbReference type="ARBA" id="ARBA00022448"/>
    </source>
</evidence>
<feature type="domain" description="Potassium channel" evidence="10">
    <location>
        <begin position="94"/>
        <end position="151"/>
    </location>
</feature>
<keyword evidence="4 9" id="KW-1133">Transmembrane helix</keyword>
<dbReference type="GO" id="GO:0030322">
    <property type="term" value="P:stabilization of membrane potential"/>
    <property type="evidence" value="ECO:0007669"/>
    <property type="project" value="TreeGrafter"/>
</dbReference>
<dbReference type="GO" id="GO:0015271">
    <property type="term" value="F:outward rectifier potassium channel activity"/>
    <property type="evidence" value="ECO:0007669"/>
    <property type="project" value="TreeGrafter"/>
</dbReference>
<dbReference type="STRING" id="34059.A9308_09860"/>
<evidence type="ECO:0000256" key="1">
    <source>
        <dbReference type="ARBA" id="ARBA00004141"/>
    </source>
</evidence>
<keyword evidence="3 9" id="KW-0812">Transmembrane</keyword>
<dbReference type="PANTHER" id="PTHR11003:SF291">
    <property type="entry name" value="IP11374P"/>
    <property type="match status" value="1"/>
</dbReference>
<keyword evidence="6 9" id="KW-0472">Membrane</keyword>
<dbReference type="Pfam" id="PF07885">
    <property type="entry name" value="Ion_trans_2"/>
    <property type="match status" value="1"/>
</dbReference>
<sequence length="387" mass="44014">MAKQPENIMTKSPSASSNQQSSTPNAHAHDLPPTTAQVVSELTTEDASVDTTHQSRWQRWSLVRLTSLAPRYYAYAYLACLPLFACLYTLLPYVVFNHTDLTFWDNLYFSAVTITTLGYGDITPLNTYTRLFAMAEAILGVVLVGLFLNSVSYSRQEQVKAKIDALEQRKALAMAFSRLRNHDGLIALNMNIYLNRVNQLLGVETNATPADINNPYTLPTCRASNIQLKSTGLWGIYEPMPSPFTFSSLKSLFEASTRLTDDPSKPKVWYYYQAHDDLIASIENLLREADLYRWPKLEMLCANYLIDAKRYSSSSYVLAQPTSEMQLEHIQAQRQRDMQLIGAQDEPVSLAKDNSLNPYIILYMGIKTTLIFIEEFQKRYQEIMLSM</sequence>
<evidence type="ECO:0000256" key="4">
    <source>
        <dbReference type="ARBA" id="ARBA00022989"/>
    </source>
</evidence>
<evidence type="ECO:0000259" key="10">
    <source>
        <dbReference type="Pfam" id="PF07885"/>
    </source>
</evidence>
<keyword evidence="5" id="KW-0406">Ion transport</keyword>
<evidence type="ECO:0000256" key="3">
    <source>
        <dbReference type="ARBA" id="ARBA00022692"/>
    </source>
</evidence>
<evidence type="ECO:0000313" key="12">
    <source>
        <dbReference type="Proteomes" id="UP000092508"/>
    </source>
</evidence>
<evidence type="ECO:0000256" key="9">
    <source>
        <dbReference type="SAM" id="Phobius"/>
    </source>
</evidence>
<comment type="subcellular location">
    <subcellularLocation>
        <location evidence="1">Membrane</location>
        <topology evidence="1">Multi-pass membrane protein</topology>
    </subcellularLocation>
</comment>
<dbReference type="SUPFAM" id="SSF81324">
    <property type="entry name" value="Voltage-gated potassium channels"/>
    <property type="match status" value="1"/>
</dbReference>
<evidence type="ECO:0000256" key="8">
    <source>
        <dbReference type="SAM" id="MobiDB-lite"/>
    </source>
</evidence>
<protein>
    <recommendedName>
        <fullName evidence="10">Potassium channel domain-containing protein</fullName>
    </recommendedName>
</protein>
<feature type="transmembrane region" description="Helical" evidence="9">
    <location>
        <begin position="72"/>
        <end position="95"/>
    </location>
</feature>
<feature type="transmembrane region" description="Helical" evidence="9">
    <location>
        <begin position="131"/>
        <end position="148"/>
    </location>
</feature>
<dbReference type="PANTHER" id="PTHR11003">
    <property type="entry name" value="POTASSIUM CHANNEL, SUBFAMILY K"/>
    <property type="match status" value="1"/>
</dbReference>
<dbReference type="OrthoDB" id="9813518at2"/>
<keyword evidence="7" id="KW-0407">Ion channel</keyword>
<evidence type="ECO:0000313" key="11">
    <source>
        <dbReference type="EMBL" id="OBX74670.1"/>
    </source>
</evidence>
<dbReference type="Proteomes" id="UP000092508">
    <property type="component" value="Unassembled WGS sequence"/>
</dbReference>
<dbReference type="GO" id="GO:0005886">
    <property type="term" value="C:plasma membrane"/>
    <property type="evidence" value="ECO:0007669"/>
    <property type="project" value="TreeGrafter"/>
</dbReference>
<reference evidence="11 12" key="1">
    <citation type="submission" date="2016-06" db="EMBL/GenBank/DDBJ databases">
        <title>Draft genome of Moraxella atlantae CCUG 66109.</title>
        <authorList>
            <person name="Salva-Serra F."/>
            <person name="Engstrom-Jakobsson H."/>
            <person name="Thorell K."/>
            <person name="Gonzales-Siles L."/>
            <person name="Karlsson R."/>
            <person name="Boulund F."/>
            <person name="Engstrand L."/>
            <person name="Kristiansson E."/>
            <person name="Moore E."/>
        </authorList>
    </citation>
    <scope>NUCLEOTIDE SEQUENCE [LARGE SCALE GENOMIC DNA]</scope>
    <source>
        <strain evidence="11 12">CCUG 66109</strain>
    </source>
</reference>
<proteinExistence type="predicted"/>
<evidence type="ECO:0000256" key="6">
    <source>
        <dbReference type="ARBA" id="ARBA00023136"/>
    </source>
</evidence>
<keyword evidence="2" id="KW-0813">Transport</keyword>
<dbReference type="InterPro" id="IPR013099">
    <property type="entry name" value="K_chnl_dom"/>
</dbReference>
<dbReference type="AlphaFoldDB" id="A0A1B8Q995"/>
<dbReference type="Gene3D" id="1.10.287.70">
    <property type="match status" value="1"/>
</dbReference>
<dbReference type="EMBL" id="LZMZ01000043">
    <property type="protein sequence ID" value="OBX74670.1"/>
    <property type="molecule type" value="Genomic_DNA"/>
</dbReference>
<dbReference type="InterPro" id="IPR003280">
    <property type="entry name" value="2pore_dom_K_chnl"/>
</dbReference>
<evidence type="ECO:0000256" key="5">
    <source>
        <dbReference type="ARBA" id="ARBA00023065"/>
    </source>
</evidence>
<organism evidence="11 12">
    <name type="scientific">Faucicola atlantae</name>
    <dbReference type="NCBI Taxonomy" id="34059"/>
    <lineage>
        <taxon>Bacteria</taxon>
        <taxon>Pseudomonadati</taxon>
        <taxon>Pseudomonadota</taxon>
        <taxon>Gammaproteobacteria</taxon>
        <taxon>Moraxellales</taxon>
        <taxon>Moraxellaceae</taxon>
        <taxon>Faucicola</taxon>
    </lineage>
</organism>
<feature type="compositionally biased region" description="Low complexity" evidence="8">
    <location>
        <begin position="10"/>
        <end position="26"/>
    </location>
</feature>
<feature type="region of interest" description="Disordered" evidence="8">
    <location>
        <begin position="1"/>
        <end position="31"/>
    </location>
</feature>
<dbReference type="GO" id="GO:0022841">
    <property type="term" value="F:potassium ion leak channel activity"/>
    <property type="evidence" value="ECO:0007669"/>
    <property type="project" value="TreeGrafter"/>
</dbReference>
<accession>A0A1B8Q995</accession>
<comment type="caution">
    <text evidence="11">The sequence shown here is derived from an EMBL/GenBank/DDBJ whole genome shotgun (WGS) entry which is preliminary data.</text>
</comment>
<evidence type="ECO:0000256" key="7">
    <source>
        <dbReference type="ARBA" id="ARBA00023303"/>
    </source>
</evidence>